<gene>
    <name evidence="2" type="primary">RvY_13788</name>
    <name evidence="2" type="synonym">RvY_13788.1</name>
    <name evidence="2" type="ORF">RvY_13788-1</name>
</gene>
<dbReference type="InterPro" id="IPR051109">
    <property type="entry name" value="MAM_complex_regulator"/>
</dbReference>
<dbReference type="Proteomes" id="UP000186922">
    <property type="component" value="Unassembled WGS sequence"/>
</dbReference>
<reference evidence="2 3" key="1">
    <citation type="journal article" date="2016" name="Nat. Commun.">
        <title>Extremotolerant tardigrade genome and improved radiotolerance of human cultured cells by tardigrade-unique protein.</title>
        <authorList>
            <person name="Hashimoto T."/>
            <person name="Horikawa D.D."/>
            <person name="Saito Y."/>
            <person name="Kuwahara H."/>
            <person name="Kozuka-Hata H."/>
            <person name="Shin-I T."/>
            <person name="Minakuchi Y."/>
            <person name="Ohishi K."/>
            <person name="Motoyama A."/>
            <person name="Aizu T."/>
            <person name="Enomoto A."/>
            <person name="Kondo K."/>
            <person name="Tanaka S."/>
            <person name="Hara Y."/>
            <person name="Koshikawa S."/>
            <person name="Sagara H."/>
            <person name="Miura T."/>
            <person name="Yokobori S."/>
            <person name="Miyagawa K."/>
            <person name="Suzuki Y."/>
            <person name="Kubo T."/>
            <person name="Oyama M."/>
            <person name="Kohara Y."/>
            <person name="Fujiyama A."/>
            <person name="Arakawa K."/>
            <person name="Katayama T."/>
            <person name="Toyoda A."/>
            <person name="Kunieda T."/>
        </authorList>
    </citation>
    <scope>NUCLEOTIDE SEQUENCE [LARGE SCALE GENOMIC DNA]</scope>
    <source>
        <strain evidence="2 3">YOKOZUNA-1</strain>
    </source>
</reference>
<dbReference type="OrthoDB" id="438726at2759"/>
<keyword evidence="3" id="KW-1185">Reference proteome</keyword>
<dbReference type="STRING" id="947166.A0A1D1VUB4"/>
<accession>A0A1D1VUB4</accession>
<feature type="domain" description="PDZ" evidence="1">
    <location>
        <begin position="126"/>
        <end position="208"/>
    </location>
</feature>
<sequence>MDSVTALSTKEPSHQPIECNKPTVICLPSDPDNDDFGIELTGGCHSYMGEVCVCKVYTDSVSYRDGRLKRGDVLLSVNGKSMKKCSLEEARSAVANSPHTLQLVVRRDPDPLTLFTSIEEPKIFITVELWRTHINEPLGISLMERKDVGVFVTWMRPGSPADKSQRIRQGDKLIDVNGVSVKGMGQTQVAQILREVENSCVLVLGRIPALYARIQDWIRESHQLTPKKVAVSRTSSWTYSDANLLKARKLGRKAEDSAVSRRQSRRFSAFNLRLRSNSTQMERLAVHSAPPSNRSSS</sequence>
<name>A0A1D1VUB4_RAMVA</name>
<dbReference type="InterPro" id="IPR001478">
    <property type="entry name" value="PDZ"/>
</dbReference>
<dbReference type="Pfam" id="PF00595">
    <property type="entry name" value="PDZ"/>
    <property type="match status" value="2"/>
</dbReference>
<dbReference type="CDD" id="cd00136">
    <property type="entry name" value="PDZ_canonical"/>
    <property type="match status" value="2"/>
</dbReference>
<dbReference type="SMART" id="SM00228">
    <property type="entry name" value="PDZ"/>
    <property type="match status" value="2"/>
</dbReference>
<feature type="domain" description="PDZ" evidence="1">
    <location>
        <begin position="24"/>
        <end position="109"/>
    </location>
</feature>
<evidence type="ECO:0000259" key="1">
    <source>
        <dbReference type="PROSITE" id="PS50106"/>
    </source>
</evidence>
<proteinExistence type="predicted"/>
<dbReference type="InterPro" id="IPR036034">
    <property type="entry name" value="PDZ_sf"/>
</dbReference>
<dbReference type="SUPFAM" id="SSF50156">
    <property type="entry name" value="PDZ domain-like"/>
    <property type="match status" value="2"/>
</dbReference>
<dbReference type="EMBL" id="BDGG01000009">
    <property type="protein sequence ID" value="GAV03348.1"/>
    <property type="molecule type" value="Genomic_DNA"/>
</dbReference>
<evidence type="ECO:0000313" key="3">
    <source>
        <dbReference type="Proteomes" id="UP000186922"/>
    </source>
</evidence>
<dbReference type="PROSITE" id="PS50106">
    <property type="entry name" value="PDZ"/>
    <property type="match status" value="2"/>
</dbReference>
<protein>
    <recommendedName>
        <fullName evidence="1">PDZ domain-containing protein</fullName>
    </recommendedName>
</protein>
<evidence type="ECO:0000313" key="2">
    <source>
        <dbReference type="EMBL" id="GAV03348.1"/>
    </source>
</evidence>
<dbReference type="Gene3D" id="2.30.42.10">
    <property type="match status" value="2"/>
</dbReference>
<comment type="caution">
    <text evidence="2">The sequence shown here is derived from an EMBL/GenBank/DDBJ whole genome shotgun (WGS) entry which is preliminary data.</text>
</comment>
<dbReference type="PANTHER" id="PTHR14063">
    <property type="entry name" value="PROTEIN LIN-7 HOMOLOG"/>
    <property type="match status" value="1"/>
</dbReference>
<dbReference type="AlphaFoldDB" id="A0A1D1VUB4"/>
<organism evidence="2 3">
    <name type="scientific">Ramazzottius varieornatus</name>
    <name type="common">Water bear</name>
    <name type="synonym">Tardigrade</name>
    <dbReference type="NCBI Taxonomy" id="947166"/>
    <lineage>
        <taxon>Eukaryota</taxon>
        <taxon>Metazoa</taxon>
        <taxon>Ecdysozoa</taxon>
        <taxon>Tardigrada</taxon>
        <taxon>Eutardigrada</taxon>
        <taxon>Parachela</taxon>
        <taxon>Hypsibioidea</taxon>
        <taxon>Ramazzottiidae</taxon>
        <taxon>Ramazzottius</taxon>
    </lineage>
</organism>